<name>A0A0R3Q9X7_9BILA</name>
<dbReference type="WBParaSite" id="BTMF_0000313801-mRNA-1">
    <property type="protein sequence ID" value="BTMF_0000313801-mRNA-1"/>
    <property type="gene ID" value="BTMF_0000313801"/>
</dbReference>
<dbReference type="AlphaFoldDB" id="A0A0R3Q9X7"/>
<accession>A0A0R3Q9X7</accession>
<organism evidence="1">
    <name type="scientific">Brugia timori</name>
    <dbReference type="NCBI Taxonomy" id="42155"/>
    <lineage>
        <taxon>Eukaryota</taxon>
        <taxon>Metazoa</taxon>
        <taxon>Ecdysozoa</taxon>
        <taxon>Nematoda</taxon>
        <taxon>Chromadorea</taxon>
        <taxon>Rhabditida</taxon>
        <taxon>Spirurina</taxon>
        <taxon>Spiruromorpha</taxon>
        <taxon>Filarioidea</taxon>
        <taxon>Onchocercidae</taxon>
        <taxon>Brugia</taxon>
    </lineage>
</organism>
<sequence length="55" mass="6210">LPRQRVKQYEANLPNETFKAQKRRTGSEPKWFSAASNNVATIFASACSPPTDDKR</sequence>
<protein>
    <submittedName>
        <fullName evidence="1">Transposase</fullName>
    </submittedName>
</protein>
<evidence type="ECO:0000313" key="1">
    <source>
        <dbReference type="WBParaSite" id="BTMF_0000313801-mRNA-1"/>
    </source>
</evidence>
<reference evidence="1" key="1">
    <citation type="submission" date="2017-02" db="UniProtKB">
        <authorList>
            <consortium name="WormBaseParasite"/>
        </authorList>
    </citation>
    <scope>IDENTIFICATION</scope>
</reference>
<proteinExistence type="predicted"/>